<dbReference type="SUPFAM" id="SSF53335">
    <property type="entry name" value="S-adenosyl-L-methionine-dependent methyltransferases"/>
    <property type="match status" value="1"/>
</dbReference>
<dbReference type="Gene3D" id="3.40.50.150">
    <property type="entry name" value="Vaccinia Virus protein VP39"/>
    <property type="match status" value="1"/>
</dbReference>
<reference evidence="2 3" key="1">
    <citation type="submission" date="2018-10" db="EMBL/GenBank/DDBJ databases">
        <title>Bradyrhizobium sp. nov., isolated from effective nodules of peanut in China.</title>
        <authorList>
            <person name="Li Y."/>
        </authorList>
    </citation>
    <scope>NUCLEOTIDE SEQUENCE [LARGE SCALE GENOMIC DNA]</scope>
    <source>
        <strain evidence="2 3">CCBAU 51781</strain>
    </source>
</reference>
<dbReference type="InterPro" id="IPR053188">
    <property type="entry name" value="FkbM_Methyltransferase"/>
</dbReference>
<evidence type="ECO:0000313" key="2">
    <source>
        <dbReference type="EMBL" id="RXG99144.1"/>
    </source>
</evidence>
<dbReference type="GO" id="GO:0008168">
    <property type="term" value="F:methyltransferase activity"/>
    <property type="evidence" value="ECO:0007669"/>
    <property type="project" value="UniProtKB-KW"/>
</dbReference>
<dbReference type="Pfam" id="PF05050">
    <property type="entry name" value="Methyltransf_21"/>
    <property type="match status" value="1"/>
</dbReference>
<evidence type="ECO:0000313" key="3">
    <source>
        <dbReference type="Proteomes" id="UP000289946"/>
    </source>
</evidence>
<name>A0ABY0DS01_9BRAD</name>
<dbReference type="EMBL" id="RDRA01000002">
    <property type="protein sequence ID" value="RXG99144.1"/>
    <property type="molecule type" value="Genomic_DNA"/>
</dbReference>
<protein>
    <submittedName>
        <fullName evidence="2">FkbM family methyltransferase</fullName>
    </submittedName>
</protein>
<keyword evidence="2" id="KW-0808">Transferase</keyword>
<dbReference type="PANTHER" id="PTHR36973:SF4">
    <property type="entry name" value="NODULATION PROTEIN"/>
    <property type="match status" value="1"/>
</dbReference>
<accession>A0ABY0DS01</accession>
<comment type="caution">
    <text evidence="2">The sequence shown here is derived from an EMBL/GenBank/DDBJ whole genome shotgun (WGS) entry which is preliminary data.</text>
</comment>
<organism evidence="2 3">
    <name type="scientific">Bradyrhizobium zhanjiangense</name>
    <dbReference type="NCBI Taxonomy" id="1325107"/>
    <lineage>
        <taxon>Bacteria</taxon>
        <taxon>Pseudomonadati</taxon>
        <taxon>Pseudomonadota</taxon>
        <taxon>Alphaproteobacteria</taxon>
        <taxon>Hyphomicrobiales</taxon>
        <taxon>Nitrobacteraceae</taxon>
        <taxon>Bradyrhizobium</taxon>
    </lineage>
</organism>
<dbReference type="Proteomes" id="UP000289946">
    <property type="component" value="Unassembled WGS sequence"/>
</dbReference>
<keyword evidence="3" id="KW-1185">Reference proteome</keyword>
<dbReference type="GO" id="GO:0032259">
    <property type="term" value="P:methylation"/>
    <property type="evidence" value="ECO:0007669"/>
    <property type="project" value="UniProtKB-KW"/>
</dbReference>
<dbReference type="PANTHER" id="PTHR36973">
    <property type="entry name" value="SLL1456 PROTEIN-RELATED"/>
    <property type="match status" value="1"/>
</dbReference>
<gene>
    <name evidence="2" type="ORF">EAS62_03505</name>
</gene>
<dbReference type="InterPro" id="IPR029063">
    <property type="entry name" value="SAM-dependent_MTases_sf"/>
</dbReference>
<evidence type="ECO:0000259" key="1">
    <source>
        <dbReference type="Pfam" id="PF05050"/>
    </source>
</evidence>
<keyword evidence="2" id="KW-0489">Methyltransferase</keyword>
<feature type="domain" description="Methyltransferase FkbM" evidence="1">
    <location>
        <begin position="71"/>
        <end position="237"/>
    </location>
</feature>
<proteinExistence type="predicted"/>
<dbReference type="NCBIfam" id="TIGR01444">
    <property type="entry name" value="fkbM_fam"/>
    <property type="match status" value="1"/>
</dbReference>
<sequence>MRTTRSFFAETLSVLLAPPLRSSMKLFLIRVRKLAHAVASSSGRRALKRGVAASIEHRSALDGVPYRTIVDIGANVGQFALFAREQYPKAKVFSFEPLEDCWDTFNSIFESDPNVQLYRCGVGPADTQAAMNVTNENDSSSILPPAAAQVEVFGTKVNTTKKVELRRLTTLLREDQIAFPALLKIDVQGFELDVLRGCEELLSSFDTLYVEASYVELYRGQALVGEVIDFLGHRGFEIRGVFNQHVDPTRGPLQADFMFKRALAS</sequence>
<dbReference type="InterPro" id="IPR006342">
    <property type="entry name" value="FkbM_mtfrase"/>
</dbReference>